<evidence type="ECO:0000313" key="7">
    <source>
        <dbReference type="Proteomes" id="UP000245647"/>
    </source>
</evidence>
<dbReference type="AlphaFoldDB" id="A0A2U2PIM1"/>
<keyword evidence="2 5" id="KW-0812">Transmembrane</keyword>
<keyword evidence="3 5" id="KW-1133">Transmembrane helix</keyword>
<proteinExistence type="predicted"/>
<dbReference type="OrthoDB" id="9811373at2"/>
<evidence type="ECO:0000256" key="3">
    <source>
        <dbReference type="ARBA" id="ARBA00022989"/>
    </source>
</evidence>
<evidence type="ECO:0008006" key="8">
    <source>
        <dbReference type="Google" id="ProtNLM"/>
    </source>
</evidence>
<dbReference type="Pfam" id="PF13564">
    <property type="entry name" value="DoxX_2"/>
    <property type="match status" value="1"/>
</dbReference>
<dbReference type="GO" id="GO:0016020">
    <property type="term" value="C:membrane"/>
    <property type="evidence" value="ECO:0007669"/>
    <property type="project" value="UniProtKB-SubCell"/>
</dbReference>
<keyword evidence="4 5" id="KW-0472">Membrane</keyword>
<organism evidence="6 7">
    <name type="scientific">Pararcticibacter amylolyticus</name>
    <dbReference type="NCBI Taxonomy" id="2173175"/>
    <lineage>
        <taxon>Bacteria</taxon>
        <taxon>Pseudomonadati</taxon>
        <taxon>Bacteroidota</taxon>
        <taxon>Sphingobacteriia</taxon>
        <taxon>Sphingobacteriales</taxon>
        <taxon>Sphingobacteriaceae</taxon>
        <taxon>Pararcticibacter</taxon>
    </lineage>
</organism>
<reference evidence="6 7" key="1">
    <citation type="submission" date="2018-04" db="EMBL/GenBank/DDBJ databases">
        <title>Pedobacter chongqingensis sp. nov., isolated from a rottenly hemp rope.</title>
        <authorList>
            <person name="Cai Y."/>
        </authorList>
    </citation>
    <scope>NUCLEOTIDE SEQUENCE [LARGE SCALE GENOMIC DNA]</scope>
    <source>
        <strain evidence="6 7">FJ4-8</strain>
    </source>
</reference>
<dbReference type="EMBL" id="QEAS01000005">
    <property type="protein sequence ID" value="PWG81245.1"/>
    <property type="molecule type" value="Genomic_DNA"/>
</dbReference>
<dbReference type="InterPro" id="IPR032808">
    <property type="entry name" value="DoxX"/>
</dbReference>
<feature type="transmembrane region" description="Helical" evidence="5">
    <location>
        <begin position="12"/>
        <end position="34"/>
    </location>
</feature>
<evidence type="ECO:0000256" key="2">
    <source>
        <dbReference type="ARBA" id="ARBA00022692"/>
    </source>
</evidence>
<dbReference type="RefSeq" id="WP_109415187.1">
    <property type="nucleotide sequence ID" value="NZ_QEAS01000005.1"/>
</dbReference>
<evidence type="ECO:0000256" key="5">
    <source>
        <dbReference type="SAM" id="Phobius"/>
    </source>
</evidence>
<evidence type="ECO:0000313" key="6">
    <source>
        <dbReference type="EMBL" id="PWG81245.1"/>
    </source>
</evidence>
<feature type="transmembrane region" description="Helical" evidence="5">
    <location>
        <begin position="99"/>
        <end position="119"/>
    </location>
</feature>
<feature type="transmembrane region" description="Helical" evidence="5">
    <location>
        <begin position="54"/>
        <end position="70"/>
    </location>
</feature>
<protein>
    <recommendedName>
        <fullName evidence="8">DoxX family protein</fullName>
    </recommendedName>
</protein>
<evidence type="ECO:0000256" key="1">
    <source>
        <dbReference type="ARBA" id="ARBA00004141"/>
    </source>
</evidence>
<keyword evidence="7" id="KW-1185">Reference proteome</keyword>
<sequence length="133" mass="15232">MENNQISKTSRLTGIIMHWLVVLFMLFDAIIKFIKPQPVIRTTVNELGYKEYHILILGCTALISTILFIMPRTRILGAVLLTAHLGGAVASQVRIDSPLFSHMLFPVYIAVLMWASIWLRNNRLREIFPLVKK</sequence>
<accession>A0A2U2PIM1</accession>
<evidence type="ECO:0000256" key="4">
    <source>
        <dbReference type="ARBA" id="ARBA00023136"/>
    </source>
</evidence>
<comment type="caution">
    <text evidence="6">The sequence shown here is derived from an EMBL/GenBank/DDBJ whole genome shotgun (WGS) entry which is preliminary data.</text>
</comment>
<gene>
    <name evidence="6" type="ORF">DDR33_07655</name>
</gene>
<comment type="subcellular location">
    <subcellularLocation>
        <location evidence="1">Membrane</location>
        <topology evidence="1">Multi-pass membrane protein</topology>
    </subcellularLocation>
</comment>
<name>A0A2U2PIM1_9SPHI</name>
<dbReference type="Proteomes" id="UP000245647">
    <property type="component" value="Unassembled WGS sequence"/>
</dbReference>